<gene>
    <name evidence="2" type="ORF">DDU33_09830</name>
</gene>
<dbReference type="AlphaFoldDB" id="A0A2U8FLF5"/>
<accession>A0A2U8FLF5</accession>
<dbReference type="InterPro" id="IPR010780">
    <property type="entry name" value="DUF1375"/>
</dbReference>
<name>A0A2U8FLF5_9PAST</name>
<sequence>MKPVLIKILLLVFFSLNLTACGTIVSLSSGDYAVYGGVSNDFSVIQQGGILSVLAVIDLPLSFVLDTLMLPVTLSQ</sequence>
<reference evidence="3" key="1">
    <citation type="submission" date="2018-05" db="EMBL/GenBank/DDBJ databases">
        <title>Complete genome sequence of Actinobacillus porcitonsillarum reference strain 9953L55 (CCUG 46996).</title>
        <authorList>
            <person name="Dona V."/>
            <person name="Perreten V."/>
        </authorList>
    </citation>
    <scope>NUCLEOTIDE SEQUENCE [LARGE SCALE GENOMIC DNA]</scope>
    <source>
        <strain evidence="3">9953L55</strain>
    </source>
</reference>
<keyword evidence="1" id="KW-0812">Transmembrane</keyword>
<organism evidence="2 3">
    <name type="scientific">Actinobacillus porcitonsillarum</name>
    <dbReference type="NCBI Taxonomy" id="189834"/>
    <lineage>
        <taxon>Bacteria</taxon>
        <taxon>Pseudomonadati</taxon>
        <taxon>Pseudomonadota</taxon>
        <taxon>Gammaproteobacteria</taxon>
        <taxon>Pasteurellales</taxon>
        <taxon>Pasteurellaceae</taxon>
        <taxon>Actinobacillus</taxon>
    </lineage>
</organism>
<evidence type="ECO:0000256" key="1">
    <source>
        <dbReference type="SAM" id="Phobius"/>
    </source>
</evidence>
<proteinExistence type="predicted"/>
<dbReference type="RefSeq" id="WP_005819175.1">
    <property type="nucleotide sequence ID" value="NZ_CP029206.1"/>
</dbReference>
<keyword evidence="1" id="KW-0472">Membrane</keyword>
<keyword evidence="1" id="KW-1133">Transmembrane helix</keyword>
<evidence type="ECO:0000313" key="3">
    <source>
        <dbReference type="Proteomes" id="UP000244920"/>
    </source>
</evidence>
<dbReference type="Proteomes" id="UP000244920">
    <property type="component" value="Chromosome"/>
</dbReference>
<dbReference type="Pfam" id="PF07119">
    <property type="entry name" value="DUF1375"/>
    <property type="match status" value="1"/>
</dbReference>
<dbReference type="KEGG" id="apor:DDU33_09830"/>
<feature type="transmembrane region" description="Helical" evidence="1">
    <location>
        <begin position="45"/>
        <end position="65"/>
    </location>
</feature>
<keyword evidence="3" id="KW-1185">Reference proteome</keyword>
<keyword evidence="2" id="KW-0449">Lipoprotein</keyword>
<evidence type="ECO:0000313" key="2">
    <source>
        <dbReference type="EMBL" id="AWI51763.1"/>
    </source>
</evidence>
<dbReference type="EMBL" id="CP029206">
    <property type="protein sequence ID" value="AWI51763.1"/>
    <property type="molecule type" value="Genomic_DNA"/>
</dbReference>
<protein>
    <submittedName>
        <fullName evidence="2">YceK/YidQ family lipoprotein</fullName>
    </submittedName>
</protein>